<accession>A0A8X6I2S5</accession>
<evidence type="ECO:0000313" key="1">
    <source>
        <dbReference type="EMBL" id="GFS29032.1"/>
    </source>
</evidence>
<comment type="caution">
    <text evidence="1">The sequence shown here is derived from an EMBL/GenBank/DDBJ whole genome shotgun (WGS) entry which is preliminary data.</text>
</comment>
<name>A0A8X6I2S5_NEPPI</name>
<proteinExistence type="predicted"/>
<dbReference type="Proteomes" id="UP000887013">
    <property type="component" value="Unassembled WGS sequence"/>
</dbReference>
<sequence length="81" mass="9457">MSSMSVVLHRFTWIKSLSHSWRRLMVNLACDYGSLFPSQQPLDGPRYFCIPSFTLSSMPTFSIWDSTQSSTYQSEILYLFF</sequence>
<dbReference type="EMBL" id="BMAW01087318">
    <property type="protein sequence ID" value="GFS29032.1"/>
    <property type="molecule type" value="Genomic_DNA"/>
</dbReference>
<evidence type="ECO:0000313" key="2">
    <source>
        <dbReference type="Proteomes" id="UP000887013"/>
    </source>
</evidence>
<feature type="non-terminal residue" evidence="1">
    <location>
        <position position="81"/>
    </location>
</feature>
<protein>
    <submittedName>
        <fullName evidence="1">Uncharacterized protein</fullName>
    </submittedName>
</protein>
<reference evidence="1" key="1">
    <citation type="submission" date="2020-08" db="EMBL/GenBank/DDBJ databases">
        <title>Multicomponent nature underlies the extraordinary mechanical properties of spider dragline silk.</title>
        <authorList>
            <person name="Kono N."/>
            <person name="Nakamura H."/>
            <person name="Mori M."/>
            <person name="Yoshida Y."/>
            <person name="Ohtoshi R."/>
            <person name="Malay A.D."/>
            <person name="Moran D.A.P."/>
            <person name="Tomita M."/>
            <person name="Numata K."/>
            <person name="Arakawa K."/>
        </authorList>
    </citation>
    <scope>NUCLEOTIDE SEQUENCE</scope>
</reference>
<gene>
    <name evidence="1" type="ORF">NPIL_574161</name>
</gene>
<keyword evidence="2" id="KW-1185">Reference proteome</keyword>
<organism evidence="1 2">
    <name type="scientific">Nephila pilipes</name>
    <name type="common">Giant wood spider</name>
    <name type="synonym">Nephila maculata</name>
    <dbReference type="NCBI Taxonomy" id="299642"/>
    <lineage>
        <taxon>Eukaryota</taxon>
        <taxon>Metazoa</taxon>
        <taxon>Ecdysozoa</taxon>
        <taxon>Arthropoda</taxon>
        <taxon>Chelicerata</taxon>
        <taxon>Arachnida</taxon>
        <taxon>Araneae</taxon>
        <taxon>Araneomorphae</taxon>
        <taxon>Entelegynae</taxon>
        <taxon>Araneoidea</taxon>
        <taxon>Nephilidae</taxon>
        <taxon>Nephila</taxon>
    </lineage>
</organism>
<dbReference type="AlphaFoldDB" id="A0A8X6I2S5"/>